<dbReference type="Pfam" id="PF00078">
    <property type="entry name" value="RVT_1"/>
    <property type="match status" value="1"/>
</dbReference>
<dbReference type="SUPFAM" id="SSF50630">
    <property type="entry name" value="Acid proteases"/>
    <property type="match status" value="1"/>
</dbReference>
<dbReference type="InterPro" id="IPR043502">
    <property type="entry name" value="DNA/RNA_pol_sf"/>
</dbReference>
<evidence type="ECO:0000256" key="1">
    <source>
        <dbReference type="ARBA" id="ARBA00022801"/>
    </source>
</evidence>
<comment type="caution">
    <text evidence="3">The sequence shown here is derived from an EMBL/GenBank/DDBJ whole genome shotgun (WGS) entry which is preliminary data.</text>
</comment>
<dbReference type="InterPro" id="IPR000477">
    <property type="entry name" value="RT_dom"/>
</dbReference>
<dbReference type="AlphaFoldDB" id="A0A8S3R9K6"/>
<name>A0A8S3R9K6_MYTED</name>
<dbReference type="EMBL" id="CAJPWZ010001022">
    <property type="protein sequence ID" value="CAG2205321.1"/>
    <property type="molecule type" value="Genomic_DNA"/>
</dbReference>
<dbReference type="PANTHER" id="PTHR24559:SF444">
    <property type="entry name" value="REVERSE TRANSCRIPTASE DOMAIN-CONTAINING PROTEIN"/>
    <property type="match status" value="1"/>
</dbReference>
<feature type="domain" description="Peptidase A2" evidence="2">
    <location>
        <begin position="166"/>
        <end position="246"/>
    </location>
</feature>
<organism evidence="3 4">
    <name type="scientific">Mytilus edulis</name>
    <name type="common">Blue mussel</name>
    <dbReference type="NCBI Taxonomy" id="6550"/>
    <lineage>
        <taxon>Eukaryota</taxon>
        <taxon>Metazoa</taxon>
        <taxon>Spiralia</taxon>
        <taxon>Lophotrochozoa</taxon>
        <taxon>Mollusca</taxon>
        <taxon>Bivalvia</taxon>
        <taxon>Autobranchia</taxon>
        <taxon>Pteriomorphia</taxon>
        <taxon>Mytilida</taxon>
        <taxon>Mytiloidea</taxon>
        <taxon>Mytilidae</taxon>
        <taxon>Mytilinae</taxon>
        <taxon>Mytilus</taxon>
    </lineage>
</organism>
<keyword evidence="1" id="KW-0378">Hydrolase</keyword>
<evidence type="ECO:0000313" key="3">
    <source>
        <dbReference type="EMBL" id="CAG2205321.1"/>
    </source>
</evidence>
<dbReference type="CDD" id="cd00303">
    <property type="entry name" value="retropepsin_like"/>
    <property type="match status" value="1"/>
</dbReference>
<protein>
    <recommendedName>
        <fullName evidence="2">Peptidase A2 domain-containing protein</fullName>
    </recommendedName>
</protein>
<dbReference type="PANTHER" id="PTHR24559">
    <property type="entry name" value="TRANSPOSON TY3-I GAG-POL POLYPROTEIN"/>
    <property type="match status" value="1"/>
</dbReference>
<dbReference type="OrthoDB" id="425619at2759"/>
<dbReference type="Gene3D" id="3.10.10.10">
    <property type="entry name" value="HIV Type 1 Reverse Transcriptase, subunit A, domain 1"/>
    <property type="match status" value="1"/>
</dbReference>
<dbReference type="Pfam" id="PF13975">
    <property type="entry name" value="gag-asp_proteas"/>
    <property type="match status" value="1"/>
</dbReference>
<dbReference type="SUPFAM" id="SSF56672">
    <property type="entry name" value="DNA/RNA polymerases"/>
    <property type="match status" value="1"/>
</dbReference>
<dbReference type="Proteomes" id="UP000683360">
    <property type="component" value="Unassembled WGS sequence"/>
</dbReference>
<reference evidence="3" key="1">
    <citation type="submission" date="2021-03" db="EMBL/GenBank/DDBJ databases">
        <authorList>
            <person name="Bekaert M."/>
        </authorList>
    </citation>
    <scope>NUCLEOTIDE SEQUENCE</scope>
</reference>
<dbReference type="InterPro" id="IPR001995">
    <property type="entry name" value="Peptidase_A2_cat"/>
</dbReference>
<dbReference type="GO" id="GO:0006508">
    <property type="term" value="P:proteolysis"/>
    <property type="evidence" value="ECO:0007669"/>
    <property type="project" value="InterPro"/>
</dbReference>
<dbReference type="GO" id="GO:0004190">
    <property type="term" value="F:aspartic-type endopeptidase activity"/>
    <property type="evidence" value="ECO:0007669"/>
    <property type="project" value="InterPro"/>
</dbReference>
<accession>A0A8S3R9K6</accession>
<dbReference type="CDD" id="cd01647">
    <property type="entry name" value="RT_LTR"/>
    <property type="match status" value="1"/>
</dbReference>
<proteinExistence type="predicted"/>
<sequence>MDESSDIVTFGPSTSMVEEQDTERHNIVDTEYNLKDKQEQRDDLLELFKGQLNEFNHSLVRGFDVMSNQMQNLIGIMSRKTDDSQDMSRRQMADPINRVEANSNVENRQERNIAHKTKQQPGKLAKVDFRGQRSTNSAVPPTKILRNCCDKDEGYFVATKIMSNYVPMLIDTGANITILSKQIFDDWNPSCKPEIEPVKMNMLTATGEKSPFHGKVKLNIQIGRCSYEHEFLLAEIKDNGILGMDFLTKNKCDLMLGKGYMMLYKERIPCFSNYGDTQNTCCRISLNNNVIIPPESEMMVSGKTIDGIPMNLSGIVEPDKNFIEKTGILIAKAAVNLNNANFEVIDKIEIPSRNVRTSKTQKVLEGVDQLPELLKNLYDESSKELSNEQQVKLRDLLIKHNNVFSKTSQDIGNTSIVEHTIDTGDAKPIKLRPYRIPLSKKLDAEEEIRKMAEIGIIEPSSSAWCAPIVMVTKKDGSIRFCCDFRKINHVTIKDCQPLPRIDDSLAALSGCRWLSTCDLKSGYWQVSVAKEDKHKTAFAIEGGGFWAV</sequence>
<dbReference type="InterPro" id="IPR021109">
    <property type="entry name" value="Peptidase_aspartic_dom_sf"/>
</dbReference>
<evidence type="ECO:0000313" key="4">
    <source>
        <dbReference type="Proteomes" id="UP000683360"/>
    </source>
</evidence>
<keyword evidence="4" id="KW-1185">Reference proteome</keyword>
<dbReference type="Gene3D" id="2.40.70.10">
    <property type="entry name" value="Acid Proteases"/>
    <property type="match status" value="1"/>
</dbReference>
<dbReference type="PROSITE" id="PS50175">
    <property type="entry name" value="ASP_PROT_RETROV"/>
    <property type="match status" value="1"/>
</dbReference>
<evidence type="ECO:0000259" key="2">
    <source>
        <dbReference type="PROSITE" id="PS50175"/>
    </source>
</evidence>
<dbReference type="InterPro" id="IPR053134">
    <property type="entry name" value="RNA-dir_DNA_polymerase"/>
</dbReference>
<gene>
    <name evidence="3" type="ORF">MEDL_19784</name>
</gene>